<evidence type="ECO:0000256" key="3">
    <source>
        <dbReference type="ARBA" id="ARBA00007790"/>
    </source>
</evidence>
<keyword evidence="7" id="KW-0479">Metal-binding</keyword>
<dbReference type="FunFam" id="3.90.550.10:FF:000049">
    <property type="entry name" value="Hexosyltransferase"/>
    <property type="match status" value="1"/>
</dbReference>
<proteinExistence type="inferred from homology"/>
<keyword evidence="4" id="KW-0963">Cytoplasm</keyword>
<keyword evidence="6" id="KW-0808">Transferase</keyword>
<dbReference type="CDD" id="cd02537">
    <property type="entry name" value="GT8_Glycogenin"/>
    <property type="match status" value="1"/>
</dbReference>
<dbReference type="PANTHER" id="PTHR11183">
    <property type="entry name" value="GLYCOGENIN SUBFAMILY MEMBER"/>
    <property type="match status" value="1"/>
</dbReference>
<dbReference type="InterPro" id="IPR002495">
    <property type="entry name" value="Glyco_trans_8"/>
</dbReference>
<dbReference type="GO" id="GO:0005737">
    <property type="term" value="C:cytoplasm"/>
    <property type="evidence" value="ECO:0007669"/>
    <property type="project" value="UniProtKB-SubCell"/>
</dbReference>
<evidence type="ECO:0000256" key="7">
    <source>
        <dbReference type="ARBA" id="ARBA00022723"/>
    </source>
</evidence>
<keyword evidence="14" id="KW-1185">Reference proteome</keyword>
<dbReference type="Proteomes" id="UP000596660">
    <property type="component" value="Unplaced"/>
</dbReference>
<name>A0A803MI08_CHEQI</name>
<evidence type="ECO:0000256" key="9">
    <source>
        <dbReference type="ARBA" id="ARBA00023211"/>
    </source>
</evidence>
<dbReference type="SUPFAM" id="SSF53448">
    <property type="entry name" value="Nucleotide-diphospho-sugar transferases"/>
    <property type="match status" value="1"/>
</dbReference>
<evidence type="ECO:0000256" key="5">
    <source>
        <dbReference type="ARBA" id="ARBA00022676"/>
    </source>
</evidence>
<dbReference type="GO" id="GO:0047216">
    <property type="term" value="F:inositol 3-alpha-galactosyltransferase activity"/>
    <property type="evidence" value="ECO:0007669"/>
    <property type="project" value="UniProtKB-EC"/>
</dbReference>
<dbReference type="InterPro" id="IPR050587">
    <property type="entry name" value="GNT1/Glycosyltrans_8"/>
</dbReference>
<evidence type="ECO:0000313" key="13">
    <source>
        <dbReference type="EnsemblPlants" id="AUR62029756-RA:cds"/>
    </source>
</evidence>
<gene>
    <name evidence="13" type="primary">LOC110690789</name>
</gene>
<organism evidence="13 14">
    <name type="scientific">Chenopodium quinoa</name>
    <name type="common">Quinoa</name>
    <dbReference type="NCBI Taxonomy" id="63459"/>
    <lineage>
        <taxon>Eukaryota</taxon>
        <taxon>Viridiplantae</taxon>
        <taxon>Streptophyta</taxon>
        <taxon>Embryophyta</taxon>
        <taxon>Tracheophyta</taxon>
        <taxon>Spermatophyta</taxon>
        <taxon>Magnoliopsida</taxon>
        <taxon>eudicotyledons</taxon>
        <taxon>Gunneridae</taxon>
        <taxon>Pentapetalae</taxon>
        <taxon>Caryophyllales</taxon>
        <taxon>Chenopodiaceae</taxon>
        <taxon>Chenopodioideae</taxon>
        <taxon>Atripliceae</taxon>
        <taxon>Chenopodium</taxon>
    </lineage>
</organism>
<evidence type="ECO:0000313" key="14">
    <source>
        <dbReference type="Proteomes" id="UP000596660"/>
    </source>
</evidence>
<reference evidence="13" key="2">
    <citation type="submission" date="2021-03" db="UniProtKB">
        <authorList>
            <consortium name="EnsemblPlants"/>
        </authorList>
    </citation>
    <scope>IDENTIFICATION</scope>
</reference>
<dbReference type="SMR" id="A0A803MI08"/>
<dbReference type="EC" id="2.4.1.-" evidence="12"/>
<keyword evidence="5" id="KW-0328">Glycosyltransferase</keyword>
<comment type="catalytic activity">
    <reaction evidence="11">
        <text>myo-inositol + UDP-alpha-D-galactose = alpha-D-galactosyl-(1-&gt;3)-1D-myo-inositol + UDP + H(+)</text>
        <dbReference type="Rhea" id="RHEA:12464"/>
        <dbReference type="ChEBI" id="CHEBI:15378"/>
        <dbReference type="ChEBI" id="CHEBI:17268"/>
        <dbReference type="ChEBI" id="CHEBI:17505"/>
        <dbReference type="ChEBI" id="CHEBI:58223"/>
        <dbReference type="ChEBI" id="CHEBI:66914"/>
        <dbReference type="EC" id="2.4.1.123"/>
    </reaction>
</comment>
<sequence>MSKHAYVTFLAGAQGGYVKGVVGVVKGLRKVKTAYPSLVVAVLPDVPEEDRRLLIAQGCVIREVQPLYPPEGDKKHMDFARAYFVINYAKLRVWEFVEYEKMIFIDADMQVNENIDHLFDLPNGYFYSVLDCFCDPSWGMTPQFKIGYCQHSPEKVEWPTSDLGPPPPLYFNSGFFVFEPNVLTYLDMLNTFQETPPTCFAEQDFLNKYLRDKFKPLPKEYNMVMPMLWWHPDKVELSKVKVMHYCATGSKPWRYTGKEENMDREDVKMLVNKWWDMYNDPSLDYINYSSTQFLTEPVVDYPIKTFV</sequence>
<dbReference type="Pfam" id="PF01501">
    <property type="entry name" value="Glyco_transf_8"/>
    <property type="match status" value="1"/>
</dbReference>
<accession>A0A803MI08</accession>
<dbReference type="EnsemblPlants" id="AUR62029756-RA">
    <property type="protein sequence ID" value="AUR62029756-RA:cds"/>
    <property type="gene ID" value="AUR62029756"/>
</dbReference>
<evidence type="ECO:0000256" key="11">
    <source>
        <dbReference type="ARBA" id="ARBA00050449"/>
    </source>
</evidence>
<dbReference type="Gramene" id="AUR62029756-RA">
    <property type="protein sequence ID" value="AUR62029756-RA:cds"/>
    <property type="gene ID" value="AUR62029756"/>
</dbReference>
<dbReference type="InterPro" id="IPR029044">
    <property type="entry name" value="Nucleotide-diphossugar_trans"/>
</dbReference>
<evidence type="ECO:0000256" key="10">
    <source>
        <dbReference type="ARBA" id="ARBA00023277"/>
    </source>
</evidence>
<protein>
    <recommendedName>
        <fullName evidence="12">Hexosyltransferase</fullName>
        <ecNumber evidence="12">2.4.1.-</ecNumber>
    </recommendedName>
</protein>
<keyword evidence="9" id="KW-0464">Manganese</keyword>
<reference evidence="13" key="1">
    <citation type="journal article" date="2017" name="Nature">
        <title>The genome of Chenopodium quinoa.</title>
        <authorList>
            <person name="Jarvis D.E."/>
            <person name="Ho Y.S."/>
            <person name="Lightfoot D.J."/>
            <person name="Schmoeckel S.M."/>
            <person name="Li B."/>
            <person name="Borm T.J.A."/>
            <person name="Ohyanagi H."/>
            <person name="Mineta K."/>
            <person name="Michell C.T."/>
            <person name="Saber N."/>
            <person name="Kharbatia N.M."/>
            <person name="Rupper R.R."/>
            <person name="Sharp A.R."/>
            <person name="Dally N."/>
            <person name="Boughton B.A."/>
            <person name="Woo Y.H."/>
            <person name="Gao G."/>
            <person name="Schijlen E.G.W.M."/>
            <person name="Guo X."/>
            <person name="Momin A.A."/>
            <person name="Negrao S."/>
            <person name="Al-Babili S."/>
            <person name="Gehring C."/>
            <person name="Roessner U."/>
            <person name="Jung C."/>
            <person name="Murphy K."/>
            <person name="Arold S.T."/>
            <person name="Gojobori T."/>
            <person name="van der Linden C.G."/>
            <person name="van Loo E.N."/>
            <person name="Jellen E.N."/>
            <person name="Maughan P.J."/>
            <person name="Tester M."/>
        </authorList>
    </citation>
    <scope>NUCLEOTIDE SEQUENCE [LARGE SCALE GENOMIC DNA]</scope>
    <source>
        <strain evidence="13">cv. PI 614886</strain>
    </source>
</reference>
<comment type="similarity">
    <text evidence="3">Belongs to the glycosyltransferase 8 family. Galactosyltransferase subfamily.</text>
</comment>
<evidence type="ECO:0000256" key="8">
    <source>
        <dbReference type="ARBA" id="ARBA00023144"/>
    </source>
</evidence>
<evidence type="ECO:0000256" key="4">
    <source>
        <dbReference type="ARBA" id="ARBA00022490"/>
    </source>
</evidence>
<evidence type="ECO:0000256" key="12">
    <source>
        <dbReference type="RuleBase" id="RU362027"/>
    </source>
</evidence>
<comment type="subcellular location">
    <subcellularLocation>
        <location evidence="2">Cytoplasm</location>
    </subcellularLocation>
</comment>
<dbReference type="GO" id="GO:0006012">
    <property type="term" value="P:galactose metabolic process"/>
    <property type="evidence" value="ECO:0007669"/>
    <property type="project" value="UniProtKB-KW"/>
</dbReference>
<keyword evidence="10" id="KW-0119">Carbohydrate metabolism</keyword>
<evidence type="ECO:0000256" key="2">
    <source>
        <dbReference type="ARBA" id="ARBA00004496"/>
    </source>
</evidence>
<evidence type="ECO:0000256" key="6">
    <source>
        <dbReference type="ARBA" id="ARBA00022679"/>
    </source>
</evidence>
<dbReference type="AlphaFoldDB" id="A0A803MI08"/>
<dbReference type="Gene3D" id="3.90.550.10">
    <property type="entry name" value="Spore Coat Polysaccharide Biosynthesis Protein SpsA, Chain A"/>
    <property type="match status" value="1"/>
</dbReference>
<dbReference type="GO" id="GO:0006950">
    <property type="term" value="P:response to stress"/>
    <property type="evidence" value="ECO:0007669"/>
    <property type="project" value="UniProtKB-ARBA"/>
</dbReference>
<comment type="cofactor">
    <cofactor evidence="1">
        <name>a divalent metal cation</name>
        <dbReference type="ChEBI" id="CHEBI:60240"/>
    </cofactor>
</comment>
<keyword evidence="8" id="KW-0299">Galactose metabolism</keyword>
<dbReference type="GO" id="GO:0046872">
    <property type="term" value="F:metal ion binding"/>
    <property type="evidence" value="ECO:0007669"/>
    <property type="project" value="UniProtKB-KW"/>
</dbReference>
<evidence type="ECO:0000256" key="1">
    <source>
        <dbReference type="ARBA" id="ARBA00001968"/>
    </source>
</evidence>